<evidence type="ECO:0000313" key="5">
    <source>
        <dbReference type="EMBL" id="QEC66811.1"/>
    </source>
</evidence>
<keyword evidence="2 5" id="KW-0378">Hydrolase</keyword>
<organism evidence="5 6">
    <name type="scientific">Panacibacter ginsenosidivorans</name>
    <dbReference type="NCBI Taxonomy" id="1813871"/>
    <lineage>
        <taxon>Bacteria</taxon>
        <taxon>Pseudomonadati</taxon>
        <taxon>Bacteroidota</taxon>
        <taxon>Chitinophagia</taxon>
        <taxon>Chitinophagales</taxon>
        <taxon>Chitinophagaceae</taxon>
        <taxon>Panacibacter</taxon>
    </lineage>
</organism>
<dbReference type="AlphaFoldDB" id="A0A5B8V7N0"/>
<dbReference type="InterPro" id="IPR000801">
    <property type="entry name" value="Esterase-like"/>
</dbReference>
<dbReference type="PANTHER" id="PTHR40841:SF2">
    <property type="entry name" value="SIDEROPHORE-DEGRADING ESTERASE (EUROFUNG)"/>
    <property type="match status" value="1"/>
</dbReference>
<protein>
    <submittedName>
        <fullName evidence="5">Alpha/beta hydrolase</fullName>
    </submittedName>
</protein>
<reference evidence="5 6" key="1">
    <citation type="journal article" date="2016" name="Int. J. Syst. Evol. Microbiol.">
        <title>Panacibacter ginsenosidivorans gen. nov., sp. nov., with ginsenoside converting activity isolated from soil of a ginseng field.</title>
        <authorList>
            <person name="Siddiqi M.Z."/>
            <person name="Muhammad Shafi S."/>
            <person name="Choi K.D."/>
            <person name="Im W.T."/>
        </authorList>
    </citation>
    <scope>NUCLEOTIDE SEQUENCE [LARGE SCALE GENOMIC DNA]</scope>
    <source>
        <strain evidence="5 6">Gsoil1550</strain>
    </source>
</reference>
<evidence type="ECO:0000256" key="1">
    <source>
        <dbReference type="ARBA" id="ARBA00005622"/>
    </source>
</evidence>
<name>A0A5B8V7N0_9BACT</name>
<feature type="signal peptide" evidence="4">
    <location>
        <begin position="1"/>
        <end position="20"/>
    </location>
</feature>
<dbReference type="InterPro" id="IPR019734">
    <property type="entry name" value="TPR_rpt"/>
</dbReference>
<dbReference type="InterPro" id="IPR011990">
    <property type="entry name" value="TPR-like_helical_dom_sf"/>
</dbReference>
<dbReference type="RefSeq" id="WP_147188611.1">
    <property type="nucleotide sequence ID" value="NZ_CP042435.1"/>
</dbReference>
<dbReference type="InterPro" id="IPR052558">
    <property type="entry name" value="Siderophore_Hydrolase_D"/>
</dbReference>
<proteinExistence type="inferred from homology"/>
<evidence type="ECO:0000256" key="2">
    <source>
        <dbReference type="ARBA" id="ARBA00022801"/>
    </source>
</evidence>
<gene>
    <name evidence="5" type="ORF">FRZ67_05650</name>
</gene>
<dbReference type="GO" id="GO:0016788">
    <property type="term" value="F:hydrolase activity, acting on ester bonds"/>
    <property type="evidence" value="ECO:0007669"/>
    <property type="project" value="TreeGrafter"/>
</dbReference>
<dbReference type="PROSITE" id="PS50005">
    <property type="entry name" value="TPR"/>
    <property type="match status" value="1"/>
</dbReference>
<evidence type="ECO:0000313" key="6">
    <source>
        <dbReference type="Proteomes" id="UP000321533"/>
    </source>
</evidence>
<dbReference type="Gene3D" id="3.40.50.1820">
    <property type="entry name" value="alpha/beta hydrolase"/>
    <property type="match status" value="1"/>
</dbReference>
<dbReference type="SUPFAM" id="SSF48452">
    <property type="entry name" value="TPR-like"/>
    <property type="match status" value="1"/>
</dbReference>
<dbReference type="InterPro" id="IPR029058">
    <property type="entry name" value="AB_hydrolase_fold"/>
</dbReference>
<accession>A0A5B8V7N0</accession>
<dbReference type="EMBL" id="CP042435">
    <property type="protein sequence ID" value="QEC66811.1"/>
    <property type="molecule type" value="Genomic_DNA"/>
</dbReference>
<evidence type="ECO:0000256" key="3">
    <source>
        <dbReference type="PROSITE-ProRule" id="PRU00339"/>
    </source>
</evidence>
<keyword evidence="6" id="KW-1185">Reference proteome</keyword>
<dbReference type="OrthoDB" id="9784036at2"/>
<comment type="similarity">
    <text evidence="1">Belongs to the esterase D family.</text>
</comment>
<dbReference type="SUPFAM" id="SSF53474">
    <property type="entry name" value="alpha/beta-Hydrolases"/>
    <property type="match status" value="1"/>
</dbReference>
<keyword evidence="4" id="KW-0732">Signal</keyword>
<keyword evidence="3" id="KW-0802">TPR repeat</keyword>
<feature type="chain" id="PRO_5023073722" evidence="4">
    <location>
        <begin position="21"/>
        <end position="505"/>
    </location>
</feature>
<sequence>MKHFITLCLLLIIIFFSANAQSDNKIIIGKVDSVYSNILGEQRKVWIYTPDMLSGNRDTTQRYPVVYLLDGDGHFESVAGMIQQLSEINGNTICPEMIVVGIPNTDRTRDLTPTHISSDQPMMDSNFSKSTGGGENFVSFIEKELMPHIDSVYPTQPYRTLIGHSFGGLTAMNILTNHTKLFNAYIAIDPSMWYDKERFLAATEKKLTAKKYDGVKLYLGIANTMPEGMTVEKMLKDTTSNTRHIRSIFALDRFIKANAQNGLKFSSKYYADDDHGSVPLISEYDGLRFIFSYYRMKLTIKDFTDSSAAIVAKYKKHYETVSREFGFKVSPPELSINSLGYQALGSKQFSKAAGFFEMNIANYPNSTNVYDSYGDFFASKKDTATAISYYQKALAIKEVDDTRQKLNQMQGKEVFKLSEQELQKYVGVYTFEGITATATFSVKNNALWASVPGEGDFELVPTSPNTFKLKSLEGYKVIFEMDGDKPKGFTSYQPNGTYTATYKKD</sequence>
<evidence type="ECO:0000256" key="4">
    <source>
        <dbReference type="SAM" id="SignalP"/>
    </source>
</evidence>
<feature type="repeat" description="TPR" evidence="3">
    <location>
        <begin position="367"/>
        <end position="400"/>
    </location>
</feature>
<dbReference type="Proteomes" id="UP000321533">
    <property type="component" value="Chromosome"/>
</dbReference>
<dbReference type="PANTHER" id="PTHR40841">
    <property type="entry name" value="SIDEROPHORE TRIACETYLFUSARININE C ESTERASE"/>
    <property type="match status" value="1"/>
</dbReference>
<dbReference type="KEGG" id="pgin:FRZ67_05650"/>
<dbReference type="Pfam" id="PF00756">
    <property type="entry name" value="Esterase"/>
    <property type="match status" value="1"/>
</dbReference>